<gene>
    <name evidence="2" type="ORF">BU26DRAFT_519347</name>
</gene>
<accession>A0A6A6IFL0</accession>
<protein>
    <submittedName>
        <fullName evidence="2">Uncharacterized protein</fullName>
    </submittedName>
</protein>
<dbReference type="GeneID" id="54582355"/>
<organism evidence="2 3">
    <name type="scientific">Trematosphaeria pertusa</name>
    <dbReference type="NCBI Taxonomy" id="390896"/>
    <lineage>
        <taxon>Eukaryota</taxon>
        <taxon>Fungi</taxon>
        <taxon>Dikarya</taxon>
        <taxon>Ascomycota</taxon>
        <taxon>Pezizomycotina</taxon>
        <taxon>Dothideomycetes</taxon>
        <taxon>Pleosporomycetidae</taxon>
        <taxon>Pleosporales</taxon>
        <taxon>Massarineae</taxon>
        <taxon>Trematosphaeriaceae</taxon>
        <taxon>Trematosphaeria</taxon>
    </lineage>
</organism>
<name>A0A6A6IFL0_9PLEO</name>
<sequence>MRAMHSLSQAIAVLLRAGFERNATASLDKLRAVRGRVQRTLDLQACLAAYHALRGLQVDKRVALVMRWDAGAERHMTAVGDAVGLLCEGQAEGRGEEVEEVEDEDEDEDEYEEYDYFDERRHEEEWIQEFEDEGDE</sequence>
<evidence type="ECO:0000256" key="1">
    <source>
        <dbReference type="SAM" id="MobiDB-lite"/>
    </source>
</evidence>
<reference evidence="2" key="1">
    <citation type="journal article" date="2020" name="Stud. Mycol.">
        <title>101 Dothideomycetes genomes: a test case for predicting lifestyles and emergence of pathogens.</title>
        <authorList>
            <person name="Haridas S."/>
            <person name="Albert R."/>
            <person name="Binder M."/>
            <person name="Bloem J."/>
            <person name="Labutti K."/>
            <person name="Salamov A."/>
            <person name="Andreopoulos B."/>
            <person name="Baker S."/>
            <person name="Barry K."/>
            <person name="Bills G."/>
            <person name="Bluhm B."/>
            <person name="Cannon C."/>
            <person name="Castanera R."/>
            <person name="Culley D."/>
            <person name="Daum C."/>
            <person name="Ezra D."/>
            <person name="Gonzalez J."/>
            <person name="Henrissat B."/>
            <person name="Kuo A."/>
            <person name="Liang C."/>
            <person name="Lipzen A."/>
            <person name="Lutzoni F."/>
            <person name="Magnuson J."/>
            <person name="Mondo S."/>
            <person name="Nolan M."/>
            <person name="Ohm R."/>
            <person name="Pangilinan J."/>
            <person name="Park H.-J."/>
            <person name="Ramirez L."/>
            <person name="Alfaro M."/>
            <person name="Sun H."/>
            <person name="Tritt A."/>
            <person name="Yoshinaga Y."/>
            <person name="Zwiers L.-H."/>
            <person name="Turgeon B."/>
            <person name="Goodwin S."/>
            <person name="Spatafora J."/>
            <person name="Crous P."/>
            <person name="Grigoriev I."/>
        </authorList>
    </citation>
    <scope>NUCLEOTIDE SEQUENCE</scope>
    <source>
        <strain evidence="2">CBS 122368</strain>
    </source>
</reference>
<dbReference type="AlphaFoldDB" id="A0A6A6IFL0"/>
<evidence type="ECO:0000313" key="3">
    <source>
        <dbReference type="Proteomes" id="UP000800094"/>
    </source>
</evidence>
<feature type="compositionally biased region" description="Acidic residues" evidence="1">
    <location>
        <begin position="97"/>
        <end position="111"/>
    </location>
</feature>
<evidence type="ECO:0000313" key="2">
    <source>
        <dbReference type="EMBL" id="KAF2249196.1"/>
    </source>
</evidence>
<keyword evidence="3" id="KW-1185">Reference proteome</keyword>
<dbReference type="EMBL" id="ML987195">
    <property type="protein sequence ID" value="KAF2249196.1"/>
    <property type="molecule type" value="Genomic_DNA"/>
</dbReference>
<dbReference type="RefSeq" id="XP_033684200.1">
    <property type="nucleotide sequence ID" value="XM_033829025.1"/>
</dbReference>
<feature type="region of interest" description="Disordered" evidence="1">
    <location>
        <begin position="92"/>
        <end position="111"/>
    </location>
</feature>
<proteinExistence type="predicted"/>
<dbReference type="Proteomes" id="UP000800094">
    <property type="component" value="Unassembled WGS sequence"/>
</dbReference>